<evidence type="ECO:0000256" key="1">
    <source>
        <dbReference type="SAM" id="MobiDB-lite"/>
    </source>
</evidence>
<feature type="compositionally biased region" description="Acidic residues" evidence="1">
    <location>
        <begin position="25"/>
        <end position="47"/>
    </location>
</feature>
<evidence type="ECO:0000313" key="2">
    <source>
        <dbReference type="EMBL" id="KAF7831925.1"/>
    </source>
</evidence>
<dbReference type="AlphaFoldDB" id="A0A834WT61"/>
<reference evidence="2" key="1">
    <citation type="submission" date="2020-09" db="EMBL/GenBank/DDBJ databases">
        <title>Genome-Enabled Discovery of Anthraquinone Biosynthesis in Senna tora.</title>
        <authorList>
            <person name="Kang S.-H."/>
            <person name="Pandey R.P."/>
            <person name="Lee C.-M."/>
            <person name="Sim J.-S."/>
            <person name="Jeong J.-T."/>
            <person name="Choi B.-S."/>
            <person name="Jung M."/>
            <person name="Ginzburg D."/>
            <person name="Zhao K."/>
            <person name="Won S.Y."/>
            <person name="Oh T.-J."/>
            <person name="Yu Y."/>
            <person name="Kim N.-H."/>
            <person name="Lee O.R."/>
            <person name="Lee T.-H."/>
            <person name="Bashyal P."/>
            <person name="Kim T.-S."/>
            <person name="Lee W.-H."/>
            <person name="Kawkins C."/>
            <person name="Kim C.-K."/>
            <person name="Kim J.S."/>
            <person name="Ahn B.O."/>
            <person name="Rhee S.Y."/>
            <person name="Sohng J.K."/>
        </authorList>
    </citation>
    <scope>NUCLEOTIDE SEQUENCE</scope>
    <source>
        <tissue evidence="2">Leaf</tissue>
    </source>
</reference>
<feature type="region of interest" description="Disordered" evidence="1">
    <location>
        <begin position="1"/>
        <end position="53"/>
    </location>
</feature>
<gene>
    <name evidence="2" type="ORF">G2W53_014258</name>
</gene>
<dbReference type="Proteomes" id="UP000634136">
    <property type="component" value="Unassembled WGS sequence"/>
</dbReference>
<name>A0A834WT61_9FABA</name>
<dbReference type="EMBL" id="JAAIUW010000005">
    <property type="protein sequence ID" value="KAF7831925.1"/>
    <property type="molecule type" value="Genomic_DNA"/>
</dbReference>
<comment type="caution">
    <text evidence="2">The sequence shown here is derived from an EMBL/GenBank/DDBJ whole genome shotgun (WGS) entry which is preliminary data.</text>
</comment>
<accession>A0A834WT61</accession>
<organism evidence="2 3">
    <name type="scientific">Senna tora</name>
    <dbReference type="NCBI Taxonomy" id="362788"/>
    <lineage>
        <taxon>Eukaryota</taxon>
        <taxon>Viridiplantae</taxon>
        <taxon>Streptophyta</taxon>
        <taxon>Embryophyta</taxon>
        <taxon>Tracheophyta</taxon>
        <taxon>Spermatophyta</taxon>
        <taxon>Magnoliopsida</taxon>
        <taxon>eudicotyledons</taxon>
        <taxon>Gunneridae</taxon>
        <taxon>Pentapetalae</taxon>
        <taxon>rosids</taxon>
        <taxon>fabids</taxon>
        <taxon>Fabales</taxon>
        <taxon>Fabaceae</taxon>
        <taxon>Caesalpinioideae</taxon>
        <taxon>Cassia clade</taxon>
        <taxon>Senna</taxon>
    </lineage>
</organism>
<keyword evidence="3" id="KW-1185">Reference proteome</keyword>
<proteinExistence type="predicted"/>
<sequence length="53" mass="5973">MPIGDLECDKHTSPSSPLCLTENQLGDEEYTNNTEDKEEDERDDDEGETKVEA</sequence>
<feature type="compositionally biased region" description="Polar residues" evidence="1">
    <location>
        <begin position="13"/>
        <end position="24"/>
    </location>
</feature>
<protein>
    <submittedName>
        <fullName evidence="2">Uncharacterized protein</fullName>
    </submittedName>
</protein>
<evidence type="ECO:0000313" key="3">
    <source>
        <dbReference type="Proteomes" id="UP000634136"/>
    </source>
</evidence>